<evidence type="ECO:0000313" key="3">
    <source>
        <dbReference type="Proteomes" id="UP001596417"/>
    </source>
</evidence>
<feature type="domain" description="YitH/HolE acetyltransferase (GNAT)" evidence="1">
    <location>
        <begin position="6"/>
        <end position="129"/>
    </location>
</feature>
<sequence length="141" mass="15202">MGTDPVCSFDRRAVGVNRRDLLGQLLDRSDCTCLALENNDENGSRGETNLSGYAVLRPGRQHWQLGPIVAETETAYAQLVSGAAKRCTESVVVDAPTDGGDDLLTQSGLTPERRLVRMAHAEPQPLLLNETVKAVAGLEWG</sequence>
<dbReference type="Proteomes" id="UP001596417">
    <property type="component" value="Unassembled WGS sequence"/>
</dbReference>
<comment type="caution">
    <text evidence="2">The sequence shown here is derived from an EMBL/GenBank/DDBJ whole genome shotgun (WGS) entry which is preliminary data.</text>
</comment>
<accession>A0ABD5YTJ9</accession>
<protein>
    <recommendedName>
        <fullName evidence="1">YitH/HolE acetyltransferase (GNAT) domain-containing protein</fullName>
    </recommendedName>
</protein>
<proteinExistence type="predicted"/>
<reference evidence="2 3" key="1">
    <citation type="journal article" date="2019" name="Int. J. Syst. Evol. Microbiol.">
        <title>The Global Catalogue of Microorganisms (GCM) 10K type strain sequencing project: providing services to taxonomists for standard genome sequencing and annotation.</title>
        <authorList>
            <consortium name="The Broad Institute Genomics Platform"/>
            <consortium name="The Broad Institute Genome Sequencing Center for Infectious Disease"/>
            <person name="Wu L."/>
            <person name="Ma J."/>
        </authorList>
    </citation>
    <scope>NUCLEOTIDE SEQUENCE [LARGE SCALE GENOMIC DNA]</scope>
    <source>
        <strain evidence="2 3">RDMS1</strain>
    </source>
</reference>
<dbReference type="InterPro" id="IPR041496">
    <property type="entry name" value="YitH/HolE_GNAT"/>
</dbReference>
<name>A0ABD5YTJ9_9EURY</name>
<dbReference type="Gene3D" id="3.40.630.90">
    <property type="match status" value="1"/>
</dbReference>
<keyword evidence="3" id="KW-1185">Reference proteome</keyword>
<dbReference type="RefSeq" id="WP_390206493.1">
    <property type="nucleotide sequence ID" value="NZ_JBHTAX010000001.1"/>
</dbReference>
<dbReference type="Pfam" id="PF18014">
    <property type="entry name" value="Acetyltransf_18"/>
    <property type="match status" value="1"/>
</dbReference>
<dbReference type="EMBL" id="JBHTAX010000001">
    <property type="protein sequence ID" value="MFC7189795.1"/>
    <property type="molecule type" value="Genomic_DNA"/>
</dbReference>
<dbReference type="AlphaFoldDB" id="A0ABD5YTJ9"/>
<gene>
    <name evidence="2" type="ORF">ACFQL7_07950</name>
</gene>
<organism evidence="2 3">
    <name type="scientific">Halocatena marina</name>
    <dbReference type="NCBI Taxonomy" id="2934937"/>
    <lineage>
        <taxon>Archaea</taxon>
        <taxon>Methanobacteriati</taxon>
        <taxon>Methanobacteriota</taxon>
        <taxon>Stenosarchaea group</taxon>
        <taxon>Halobacteria</taxon>
        <taxon>Halobacteriales</taxon>
        <taxon>Natronomonadaceae</taxon>
        <taxon>Halocatena</taxon>
    </lineage>
</organism>
<evidence type="ECO:0000313" key="2">
    <source>
        <dbReference type="EMBL" id="MFC7189795.1"/>
    </source>
</evidence>
<evidence type="ECO:0000259" key="1">
    <source>
        <dbReference type="Pfam" id="PF18014"/>
    </source>
</evidence>